<dbReference type="EMBL" id="CP095071">
    <property type="protein sequence ID" value="UOQ84294.1"/>
    <property type="molecule type" value="Genomic_DNA"/>
</dbReference>
<evidence type="ECO:0000313" key="2">
    <source>
        <dbReference type="EMBL" id="UOQ84294.1"/>
    </source>
</evidence>
<name>A0ABY4GJ81_9BACI</name>
<dbReference type="InterPro" id="IPR026881">
    <property type="entry name" value="WYL_dom"/>
</dbReference>
<proteinExistence type="predicted"/>
<protein>
    <submittedName>
        <fullName evidence="2">WYL domain-containing protein</fullName>
    </submittedName>
</protein>
<evidence type="ECO:0000259" key="1">
    <source>
        <dbReference type="Pfam" id="PF13280"/>
    </source>
</evidence>
<accession>A0ABY4GJ81</accession>
<sequence length="56" mass="6845">MVVKKDRWYLVASRDGELRNYRVSRIHMAKVEKETFRRPLPFNLAAYWERSKAEFV</sequence>
<keyword evidence="3" id="KW-1185">Reference proteome</keyword>
<dbReference type="Pfam" id="PF13280">
    <property type="entry name" value="WYL"/>
    <property type="match status" value="1"/>
</dbReference>
<dbReference type="RefSeq" id="WP_244741820.1">
    <property type="nucleotide sequence ID" value="NZ_CP095071.1"/>
</dbReference>
<reference evidence="2 3" key="1">
    <citation type="submission" date="2022-04" db="EMBL/GenBank/DDBJ databases">
        <title>Gracilibacillus sp. isolated from saltern.</title>
        <authorList>
            <person name="Won M."/>
            <person name="Lee C.-M."/>
            <person name="Woen H.-Y."/>
            <person name="Kwon S.-W."/>
        </authorList>
    </citation>
    <scope>NUCLEOTIDE SEQUENCE [LARGE SCALE GENOMIC DNA]</scope>
    <source>
        <strain evidence="2 3">SSPM10-3</strain>
    </source>
</reference>
<evidence type="ECO:0000313" key="3">
    <source>
        <dbReference type="Proteomes" id="UP000831537"/>
    </source>
</evidence>
<organism evidence="2 3">
    <name type="scientific">Gracilibacillus salinarum</name>
    <dbReference type="NCBI Taxonomy" id="2932255"/>
    <lineage>
        <taxon>Bacteria</taxon>
        <taxon>Bacillati</taxon>
        <taxon>Bacillota</taxon>
        <taxon>Bacilli</taxon>
        <taxon>Bacillales</taxon>
        <taxon>Bacillaceae</taxon>
        <taxon>Gracilibacillus</taxon>
    </lineage>
</organism>
<dbReference type="Proteomes" id="UP000831537">
    <property type="component" value="Chromosome"/>
</dbReference>
<feature type="domain" description="WYL" evidence="1">
    <location>
        <begin position="1"/>
        <end position="31"/>
    </location>
</feature>
<dbReference type="PROSITE" id="PS52050">
    <property type="entry name" value="WYL"/>
    <property type="match status" value="1"/>
</dbReference>
<gene>
    <name evidence="2" type="ORF">MUN87_16505</name>
</gene>